<dbReference type="GO" id="GO:0020037">
    <property type="term" value="F:heme binding"/>
    <property type="evidence" value="ECO:0007669"/>
    <property type="project" value="TreeGrafter"/>
</dbReference>
<feature type="transmembrane region" description="Helical" evidence="6">
    <location>
        <begin position="19"/>
        <end position="39"/>
    </location>
</feature>
<organism evidence="8 9">
    <name type="scientific">Actinoplanes cyaneus</name>
    <dbReference type="NCBI Taxonomy" id="52696"/>
    <lineage>
        <taxon>Bacteria</taxon>
        <taxon>Bacillati</taxon>
        <taxon>Actinomycetota</taxon>
        <taxon>Actinomycetes</taxon>
        <taxon>Micromonosporales</taxon>
        <taxon>Micromonosporaceae</taxon>
        <taxon>Actinoplanes</taxon>
    </lineage>
</organism>
<feature type="transmembrane region" description="Helical" evidence="6">
    <location>
        <begin position="115"/>
        <end position="136"/>
    </location>
</feature>
<name>A0A919IH53_9ACTN</name>
<dbReference type="GO" id="GO:0005886">
    <property type="term" value="C:plasma membrane"/>
    <property type="evidence" value="ECO:0007669"/>
    <property type="project" value="UniProtKB-SubCell"/>
</dbReference>
<dbReference type="AlphaFoldDB" id="A0A919IH53"/>
<comment type="caution">
    <text evidence="8">The sequence shown here is derived from an EMBL/GenBank/DDBJ whole genome shotgun (WGS) entry which is preliminary data.</text>
</comment>
<proteinExistence type="predicted"/>
<keyword evidence="5 6" id="KW-0472">Membrane</keyword>
<evidence type="ECO:0000313" key="8">
    <source>
        <dbReference type="EMBL" id="GID65624.1"/>
    </source>
</evidence>
<dbReference type="Proteomes" id="UP000619479">
    <property type="component" value="Unassembled WGS sequence"/>
</dbReference>
<gene>
    <name evidence="8" type="ORF">Acy02nite_35050</name>
</gene>
<evidence type="ECO:0000256" key="5">
    <source>
        <dbReference type="ARBA" id="ARBA00023136"/>
    </source>
</evidence>
<evidence type="ECO:0000256" key="4">
    <source>
        <dbReference type="ARBA" id="ARBA00022989"/>
    </source>
</evidence>
<evidence type="ECO:0000256" key="1">
    <source>
        <dbReference type="ARBA" id="ARBA00004651"/>
    </source>
</evidence>
<evidence type="ECO:0000313" key="9">
    <source>
        <dbReference type="Proteomes" id="UP000619479"/>
    </source>
</evidence>
<feature type="domain" description="Cytochrome b561 bacterial/Ni-hydrogenase" evidence="7">
    <location>
        <begin position="12"/>
        <end position="170"/>
    </location>
</feature>
<keyword evidence="9" id="KW-1185">Reference proteome</keyword>
<evidence type="ECO:0000256" key="3">
    <source>
        <dbReference type="ARBA" id="ARBA00022692"/>
    </source>
</evidence>
<dbReference type="Pfam" id="PF01292">
    <property type="entry name" value="Ni_hydr_CYTB"/>
    <property type="match status" value="1"/>
</dbReference>
<dbReference type="PANTHER" id="PTHR30485:SF0">
    <property type="entry name" value="NI_FE-HYDROGENASE 1 B-TYPE CYTOCHROME SUBUNIT-RELATED"/>
    <property type="match status" value="1"/>
</dbReference>
<protein>
    <submittedName>
        <fullName evidence="8">Formate dehydrogenase</fullName>
    </submittedName>
</protein>
<evidence type="ECO:0000259" key="7">
    <source>
        <dbReference type="Pfam" id="PF01292"/>
    </source>
</evidence>
<dbReference type="Gene3D" id="1.20.950.20">
    <property type="entry name" value="Transmembrane di-heme cytochromes, Chain C"/>
    <property type="match status" value="1"/>
</dbReference>
<keyword evidence="3 6" id="KW-0812">Transmembrane</keyword>
<sequence length="203" mass="22499">MTIPPPDAPLRRFTVAERWIHRATAALLGTTMVTAAFLYLPLLSELAGRRDLLVTVHEWSGIAALVPVLAGLLSRAFRADLARLNRFGPHDRGWLRSVLRRRPHPSAKFNAGQKLYASLAAGGTLVMLGTGLIMWFPRLAPLVYRTGATFVHDWGALLLGALVTGHMWMASNDPEARAGLRTGFVSRAWARRHHELWEPSPDE</sequence>
<dbReference type="InterPro" id="IPR051542">
    <property type="entry name" value="Hydrogenase_cytochrome"/>
</dbReference>
<dbReference type="EMBL" id="BOMH01000027">
    <property type="protein sequence ID" value="GID65624.1"/>
    <property type="molecule type" value="Genomic_DNA"/>
</dbReference>
<dbReference type="InterPro" id="IPR011577">
    <property type="entry name" value="Cyt_b561_bac/Ni-Hgenase"/>
</dbReference>
<keyword evidence="4 6" id="KW-1133">Transmembrane helix</keyword>
<dbReference type="InterPro" id="IPR016174">
    <property type="entry name" value="Di-haem_cyt_TM"/>
</dbReference>
<comment type="subcellular location">
    <subcellularLocation>
        <location evidence="1">Cell membrane</location>
        <topology evidence="1">Multi-pass membrane protein</topology>
    </subcellularLocation>
</comment>
<dbReference type="SUPFAM" id="SSF81342">
    <property type="entry name" value="Transmembrane di-heme cytochromes"/>
    <property type="match status" value="1"/>
</dbReference>
<feature type="transmembrane region" description="Helical" evidence="6">
    <location>
        <begin position="59"/>
        <end position="77"/>
    </location>
</feature>
<evidence type="ECO:0000256" key="2">
    <source>
        <dbReference type="ARBA" id="ARBA00022475"/>
    </source>
</evidence>
<dbReference type="PANTHER" id="PTHR30485">
    <property type="entry name" value="NI/FE-HYDROGENASE 1 B-TYPE CYTOCHROME SUBUNIT"/>
    <property type="match status" value="1"/>
</dbReference>
<feature type="transmembrane region" description="Helical" evidence="6">
    <location>
        <begin position="142"/>
        <end position="163"/>
    </location>
</feature>
<keyword evidence="2" id="KW-1003">Cell membrane</keyword>
<dbReference type="GO" id="GO:0022904">
    <property type="term" value="P:respiratory electron transport chain"/>
    <property type="evidence" value="ECO:0007669"/>
    <property type="project" value="InterPro"/>
</dbReference>
<dbReference type="GO" id="GO:0009055">
    <property type="term" value="F:electron transfer activity"/>
    <property type="evidence" value="ECO:0007669"/>
    <property type="project" value="InterPro"/>
</dbReference>
<accession>A0A919IH53</accession>
<evidence type="ECO:0000256" key="6">
    <source>
        <dbReference type="SAM" id="Phobius"/>
    </source>
</evidence>
<dbReference type="RefSeq" id="WP_203741812.1">
    <property type="nucleotide sequence ID" value="NZ_BAAAUC010000003.1"/>
</dbReference>
<reference evidence="8" key="1">
    <citation type="submission" date="2021-01" db="EMBL/GenBank/DDBJ databases">
        <title>Whole genome shotgun sequence of Actinoplanes cyaneus NBRC 14990.</title>
        <authorList>
            <person name="Komaki H."/>
            <person name="Tamura T."/>
        </authorList>
    </citation>
    <scope>NUCLEOTIDE SEQUENCE</scope>
    <source>
        <strain evidence="8">NBRC 14990</strain>
    </source>
</reference>